<protein>
    <submittedName>
        <fullName evidence="1">Uncharacterized protein</fullName>
    </submittedName>
</protein>
<accession>A0A5U8JCV4</accession>
<dbReference type="Proteomes" id="UP000839597">
    <property type="component" value="Unassembled WGS sequence"/>
</dbReference>
<proteinExistence type="predicted"/>
<name>A0A5U8JCV4_SALET</name>
<organism evidence="1">
    <name type="scientific">Salmonella enterica subsp. enterica serovar Panama</name>
    <dbReference type="NCBI Taxonomy" id="29472"/>
    <lineage>
        <taxon>Bacteria</taxon>
        <taxon>Pseudomonadati</taxon>
        <taxon>Pseudomonadota</taxon>
        <taxon>Gammaproteobacteria</taxon>
        <taxon>Enterobacterales</taxon>
        <taxon>Enterobacteriaceae</taxon>
        <taxon>Salmonella</taxon>
    </lineage>
</organism>
<dbReference type="EMBL" id="AAGTPA010000023">
    <property type="protein sequence ID" value="EBR8435089.1"/>
    <property type="molecule type" value="Genomic_DNA"/>
</dbReference>
<gene>
    <name evidence="1" type="ORF">DOI44_19085</name>
</gene>
<comment type="caution">
    <text evidence="1">The sequence shown here is derived from an EMBL/GenBank/DDBJ whole genome shotgun (WGS) entry which is preliminary data.</text>
</comment>
<dbReference type="AlphaFoldDB" id="A0A5U8JCV4"/>
<reference evidence="1" key="1">
    <citation type="submission" date="2018-06" db="EMBL/GenBank/DDBJ databases">
        <authorList>
            <person name="Ashton P.M."/>
            <person name="Dallman T."/>
            <person name="Nair S."/>
            <person name="De Pinna E."/>
            <person name="Peters T."/>
            <person name="Grant K."/>
        </authorList>
    </citation>
    <scope>NUCLEOTIDE SEQUENCE [LARGE SCALE GENOMIC DNA]</scope>
    <source>
        <strain evidence="1">449454</strain>
    </source>
</reference>
<sequence>MPLYTNDDVNTLKLKLADVDKSQLIDAMTELALSWPAVCDVTEWLVSTPSENMARFASRLEQMEERDYKYPRHTRIDENILIELRALLREVCSGATSAKEEMEGLLLICKTDRFTFEQYLQEQWSLEFFYTNELAPCLISCASRIKDIQWLITVLQEMLTEDSYGIREHVLSPVLQGIQKHTE</sequence>
<evidence type="ECO:0000313" key="1">
    <source>
        <dbReference type="EMBL" id="EBR8435089.1"/>
    </source>
</evidence>